<accession>A0A3M6TYZ3</accession>
<name>A0A3M6TYZ3_POCDA</name>
<evidence type="ECO:0000313" key="1">
    <source>
        <dbReference type="EMBL" id="RMX46581.1"/>
    </source>
</evidence>
<reference evidence="1 2" key="1">
    <citation type="journal article" date="2018" name="Sci. Rep.">
        <title>Comparative analysis of the Pocillopora damicornis genome highlights role of immune system in coral evolution.</title>
        <authorList>
            <person name="Cunning R."/>
            <person name="Bay R.A."/>
            <person name="Gillette P."/>
            <person name="Baker A.C."/>
            <person name="Traylor-Knowles N."/>
        </authorList>
    </citation>
    <scope>NUCLEOTIDE SEQUENCE [LARGE SCALE GENOMIC DNA]</scope>
    <source>
        <strain evidence="1">RSMAS</strain>
        <tissue evidence="1">Whole animal</tissue>
    </source>
</reference>
<organism evidence="1 2">
    <name type="scientific">Pocillopora damicornis</name>
    <name type="common">Cauliflower coral</name>
    <name type="synonym">Millepora damicornis</name>
    <dbReference type="NCBI Taxonomy" id="46731"/>
    <lineage>
        <taxon>Eukaryota</taxon>
        <taxon>Metazoa</taxon>
        <taxon>Cnidaria</taxon>
        <taxon>Anthozoa</taxon>
        <taxon>Hexacorallia</taxon>
        <taxon>Scleractinia</taxon>
        <taxon>Astrocoeniina</taxon>
        <taxon>Pocilloporidae</taxon>
        <taxon>Pocillopora</taxon>
    </lineage>
</organism>
<proteinExistence type="predicted"/>
<sequence length="97" mass="10912">MFLAAFDIILSLVAFLGNTLILDALRKESSIRPPFGPQKVEKKFKKSEKGTKAFAFEIRCSISPYTKKDFHLSLQQSLTDLGNNPVAFYPLRETSSI</sequence>
<protein>
    <submittedName>
        <fullName evidence="1">Uncharacterized protein</fullName>
    </submittedName>
</protein>
<evidence type="ECO:0000313" key="2">
    <source>
        <dbReference type="Proteomes" id="UP000275408"/>
    </source>
</evidence>
<gene>
    <name evidence="1" type="ORF">pdam_00019713</name>
</gene>
<comment type="caution">
    <text evidence="1">The sequence shown here is derived from an EMBL/GenBank/DDBJ whole genome shotgun (WGS) entry which is preliminary data.</text>
</comment>
<dbReference type="AlphaFoldDB" id="A0A3M6TYZ3"/>
<keyword evidence="2" id="KW-1185">Reference proteome</keyword>
<dbReference type="Proteomes" id="UP000275408">
    <property type="component" value="Unassembled WGS sequence"/>
</dbReference>
<dbReference type="EMBL" id="RCHS01002654">
    <property type="protein sequence ID" value="RMX46581.1"/>
    <property type="molecule type" value="Genomic_DNA"/>
</dbReference>